<proteinExistence type="predicted"/>
<dbReference type="AlphaFoldDB" id="A0AAW5EW12"/>
<dbReference type="Pfam" id="PF09551">
    <property type="entry name" value="Spore_II_R"/>
    <property type="match status" value="1"/>
</dbReference>
<sequence length="245" mass="27947">MSHPHITYYMNKLSKGTSRKAALLISAALSLTLLVSVPLVLNQARKAEESLSSGLAPQILRFHVLANSNSKEDQDLKLEVKQLLIDTMYEDLDGRELSKDELISYVTEHKEELEQTAESFMRSEGYAYPADIRIERCYFPTKVYGDVTFPCGDYDAVRVLLGSGQGNNWWCVLYPPLCFSQSSVCEVPDSSKQELKNLLTDNDYRDLMKSRRVVFNDTKQKTQTETSEKVTVRVRFRLAELLSRD</sequence>
<accession>A0AAW5EW12</accession>
<comment type="caution">
    <text evidence="2">The sequence shown here is derived from an EMBL/GenBank/DDBJ whole genome shotgun (WGS) entry which is preliminary data.</text>
</comment>
<gene>
    <name evidence="2" type="ORF">K5I21_00895</name>
</gene>
<dbReference type="EMBL" id="JAINVB010000001">
    <property type="protein sequence ID" value="MCK0084453.1"/>
    <property type="molecule type" value="Genomic_DNA"/>
</dbReference>
<dbReference type="Proteomes" id="UP001203136">
    <property type="component" value="Unassembled WGS sequence"/>
</dbReference>
<organism evidence="2 3">
    <name type="scientific">Clostridium symbiosum</name>
    <name type="common">Bacteroides symbiosus</name>
    <dbReference type="NCBI Taxonomy" id="1512"/>
    <lineage>
        <taxon>Bacteria</taxon>
        <taxon>Bacillati</taxon>
        <taxon>Bacillota</taxon>
        <taxon>Clostridia</taxon>
        <taxon>Lachnospirales</taxon>
        <taxon>Lachnospiraceae</taxon>
        <taxon>Otoolea</taxon>
    </lineage>
</organism>
<dbReference type="RefSeq" id="WP_024739009.1">
    <property type="nucleotide sequence ID" value="NZ_CABHNX010000269.1"/>
</dbReference>
<protein>
    <submittedName>
        <fullName evidence="2">Stage II sporulation protein R</fullName>
    </submittedName>
</protein>
<name>A0AAW5EW12_CLOSY</name>
<keyword evidence="1" id="KW-0472">Membrane</keyword>
<evidence type="ECO:0000256" key="1">
    <source>
        <dbReference type="SAM" id="Phobius"/>
    </source>
</evidence>
<keyword evidence="1" id="KW-1133">Transmembrane helix</keyword>
<keyword evidence="1" id="KW-0812">Transmembrane</keyword>
<dbReference type="InterPro" id="IPR014202">
    <property type="entry name" value="Spore_II_R"/>
</dbReference>
<evidence type="ECO:0000313" key="2">
    <source>
        <dbReference type="EMBL" id="MCK0084453.1"/>
    </source>
</evidence>
<reference evidence="2" key="1">
    <citation type="journal article" date="2022" name="Cell Host Microbe">
        <title>Colonization of the live biotherapeutic product VE303 and modulation of the microbiota and metabolites in healthy volunteers.</title>
        <authorList>
            <person name="Dsouza M."/>
            <person name="Menon R."/>
            <person name="Crossette E."/>
            <person name="Bhattarai S.K."/>
            <person name="Schneider J."/>
            <person name="Kim Y.G."/>
            <person name="Reddy S."/>
            <person name="Caballero S."/>
            <person name="Felix C."/>
            <person name="Cornacchione L."/>
            <person name="Hendrickson J."/>
            <person name="Watson A.R."/>
            <person name="Minot S.S."/>
            <person name="Greenfield N."/>
            <person name="Schopf L."/>
            <person name="Szabady R."/>
            <person name="Patarroyo J."/>
            <person name="Smith W."/>
            <person name="Harrison P."/>
            <person name="Kuijper E.J."/>
            <person name="Kelly C.P."/>
            <person name="Olle B."/>
            <person name="Bobilev D."/>
            <person name="Silber J.L."/>
            <person name="Bucci V."/>
            <person name="Roberts B."/>
            <person name="Faith J."/>
            <person name="Norman J.M."/>
        </authorList>
    </citation>
    <scope>NUCLEOTIDE SEQUENCE</scope>
    <source>
        <strain evidence="2">VE303-04</strain>
    </source>
</reference>
<evidence type="ECO:0000313" key="3">
    <source>
        <dbReference type="Proteomes" id="UP001203136"/>
    </source>
</evidence>
<feature type="transmembrane region" description="Helical" evidence="1">
    <location>
        <begin position="21"/>
        <end position="41"/>
    </location>
</feature>